<dbReference type="Gene3D" id="3.40.50.300">
    <property type="entry name" value="P-loop containing nucleotide triphosphate hydrolases"/>
    <property type="match status" value="1"/>
</dbReference>
<evidence type="ECO:0000256" key="1">
    <source>
        <dbReference type="ARBA" id="ARBA00012417"/>
    </source>
</evidence>
<dbReference type="EC" id="2.7.7.7" evidence="1"/>
<dbReference type="InterPro" id="IPR005790">
    <property type="entry name" value="DNA_polIII_delta"/>
</dbReference>
<evidence type="ECO:0000259" key="10">
    <source>
        <dbReference type="Pfam" id="PF21694"/>
    </source>
</evidence>
<evidence type="ECO:0000256" key="2">
    <source>
        <dbReference type="ARBA" id="ARBA00017703"/>
    </source>
</evidence>
<keyword evidence="6" id="KW-0239">DNA-directed DNA polymerase</keyword>
<gene>
    <name evidence="11" type="primary">holA</name>
    <name evidence="11" type="ORF">HYY20_04565</name>
</gene>
<dbReference type="SUPFAM" id="SSF48019">
    <property type="entry name" value="post-AAA+ oligomerization domain-like"/>
    <property type="match status" value="1"/>
</dbReference>
<evidence type="ECO:0000256" key="8">
    <source>
        <dbReference type="ARBA" id="ARBA00049244"/>
    </source>
</evidence>
<protein>
    <recommendedName>
        <fullName evidence="2">DNA polymerase III subunit delta</fullName>
        <ecNumber evidence="1">2.7.7.7</ecNumber>
    </recommendedName>
</protein>
<comment type="catalytic activity">
    <reaction evidence="8">
        <text>DNA(n) + a 2'-deoxyribonucleoside 5'-triphosphate = DNA(n+1) + diphosphate</text>
        <dbReference type="Rhea" id="RHEA:22508"/>
        <dbReference type="Rhea" id="RHEA-COMP:17339"/>
        <dbReference type="Rhea" id="RHEA-COMP:17340"/>
        <dbReference type="ChEBI" id="CHEBI:33019"/>
        <dbReference type="ChEBI" id="CHEBI:61560"/>
        <dbReference type="ChEBI" id="CHEBI:173112"/>
        <dbReference type="EC" id="2.7.7.7"/>
    </reaction>
</comment>
<dbReference type="PANTHER" id="PTHR34388">
    <property type="entry name" value="DNA POLYMERASE III SUBUNIT DELTA"/>
    <property type="match status" value="1"/>
</dbReference>
<dbReference type="GO" id="GO:0009360">
    <property type="term" value="C:DNA polymerase III complex"/>
    <property type="evidence" value="ECO:0007669"/>
    <property type="project" value="InterPro"/>
</dbReference>
<comment type="caution">
    <text evidence="11">The sequence shown here is derived from an EMBL/GenBank/DDBJ whole genome shotgun (WGS) entry which is preliminary data.</text>
</comment>
<dbReference type="NCBIfam" id="TIGR01128">
    <property type="entry name" value="holA"/>
    <property type="match status" value="1"/>
</dbReference>
<evidence type="ECO:0000256" key="7">
    <source>
        <dbReference type="ARBA" id="ARBA00034754"/>
    </source>
</evidence>
<dbReference type="InterPro" id="IPR027417">
    <property type="entry name" value="P-loop_NTPase"/>
</dbReference>
<dbReference type="PANTHER" id="PTHR34388:SF1">
    <property type="entry name" value="DNA POLYMERASE III SUBUNIT DELTA"/>
    <property type="match status" value="1"/>
</dbReference>
<evidence type="ECO:0000313" key="12">
    <source>
        <dbReference type="Proteomes" id="UP000769766"/>
    </source>
</evidence>
<feature type="domain" description="DNA polymerase III delta subunit-like C-terminal" evidence="10">
    <location>
        <begin position="212"/>
        <end position="331"/>
    </location>
</feature>
<evidence type="ECO:0000313" key="11">
    <source>
        <dbReference type="EMBL" id="MBI2876134.1"/>
    </source>
</evidence>
<feature type="domain" description="DNA polymerase III delta N-terminal" evidence="9">
    <location>
        <begin position="22"/>
        <end position="137"/>
    </location>
</feature>
<organism evidence="11 12">
    <name type="scientific">Tectimicrobiota bacterium</name>
    <dbReference type="NCBI Taxonomy" id="2528274"/>
    <lineage>
        <taxon>Bacteria</taxon>
        <taxon>Pseudomonadati</taxon>
        <taxon>Nitrospinota/Tectimicrobiota group</taxon>
        <taxon>Candidatus Tectimicrobiota</taxon>
    </lineage>
</organism>
<dbReference type="Proteomes" id="UP000769766">
    <property type="component" value="Unassembled WGS sequence"/>
</dbReference>
<reference evidence="11" key="1">
    <citation type="submission" date="2020-07" db="EMBL/GenBank/DDBJ databases">
        <title>Huge and variable diversity of episymbiotic CPR bacteria and DPANN archaea in groundwater ecosystems.</title>
        <authorList>
            <person name="He C.Y."/>
            <person name="Keren R."/>
            <person name="Whittaker M."/>
            <person name="Farag I.F."/>
            <person name="Doudna J."/>
            <person name="Cate J.H.D."/>
            <person name="Banfield J.F."/>
        </authorList>
    </citation>
    <scope>NUCLEOTIDE SEQUENCE</scope>
    <source>
        <strain evidence="11">NC_groundwater_672_Ag_B-0.1um_62_36</strain>
    </source>
</reference>
<dbReference type="InterPro" id="IPR008921">
    <property type="entry name" value="DNA_pol3_clamp-load_cplx_C"/>
</dbReference>
<keyword evidence="5" id="KW-0235">DNA replication</keyword>
<dbReference type="GO" id="GO:0006261">
    <property type="term" value="P:DNA-templated DNA replication"/>
    <property type="evidence" value="ECO:0007669"/>
    <property type="project" value="TreeGrafter"/>
</dbReference>
<evidence type="ECO:0000256" key="3">
    <source>
        <dbReference type="ARBA" id="ARBA00022679"/>
    </source>
</evidence>
<dbReference type="GO" id="GO:0003887">
    <property type="term" value="F:DNA-directed DNA polymerase activity"/>
    <property type="evidence" value="ECO:0007669"/>
    <property type="project" value="UniProtKB-KW"/>
</dbReference>
<dbReference type="GO" id="GO:0003677">
    <property type="term" value="F:DNA binding"/>
    <property type="evidence" value="ECO:0007669"/>
    <property type="project" value="InterPro"/>
</dbReference>
<dbReference type="SUPFAM" id="SSF52540">
    <property type="entry name" value="P-loop containing nucleoside triphosphate hydrolases"/>
    <property type="match status" value="1"/>
</dbReference>
<proteinExistence type="inferred from homology"/>
<dbReference type="Pfam" id="PF21694">
    <property type="entry name" value="DNA_pol3_delta_C"/>
    <property type="match status" value="1"/>
</dbReference>
<evidence type="ECO:0000259" key="9">
    <source>
        <dbReference type="Pfam" id="PF06144"/>
    </source>
</evidence>
<name>A0A932FY60_UNCTE</name>
<dbReference type="InterPro" id="IPR010372">
    <property type="entry name" value="DNA_pol3_delta_N"/>
</dbReference>
<keyword evidence="3 11" id="KW-0808">Transferase</keyword>
<dbReference type="Pfam" id="PF06144">
    <property type="entry name" value="DNA_pol3_delta"/>
    <property type="match status" value="1"/>
</dbReference>
<dbReference type="Gene3D" id="1.10.8.60">
    <property type="match status" value="1"/>
</dbReference>
<dbReference type="EMBL" id="JACPRF010000140">
    <property type="protein sequence ID" value="MBI2876134.1"/>
    <property type="molecule type" value="Genomic_DNA"/>
</dbReference>
<dbReference type="Gene3D" id="1.20.272.10">
    <property type="match status" value="1"/>
</dbReference>
<evidence type="ECO:0000256" key="6">
    <source>
        <dbReference type="ARBA" id="ARBA00022932"/>
    </source>
</evidence>
<dbReference type="InterPro" id="IPR048466">
    <property type="entry name" value="DNA_pol3_delta-like_C"/>
</dbReference>
<evidence type="ECO:0000256" key="5">
    <source>
        <dbReference type="ARBA" id="ARBA00022705"/>
    </source>
</evidence>
<dbReference type="AlphaFoldDB" id="A0A932FY60"/>
<keyword evidence="4 11" id="KW-0548">Nucleotidyltransferase</keyword>
<sequence length="336" mass="38078">MQKLDYRGLLKEIEGGRIAPLYLFYGEERRFQEEAIQQILSRTIEPAKRALNIHTFYGKETTALSLLDAANAPPFSASRRLVILKESELLASAEQERLTPYCQRPLATTCLIFLTQKATSLASKLSQAISTHGRAVEFSPLPPGEVLNWMIRQAREWGYRLSPSAAKYLQEVVGNELTRIHQELEKAVSFVGERRTIELADLQEICPPQLQASVFQLVEALGERRLAQALSCLHSLSQQNEPPLVILSLIGRHFRQLWQVQSLREKGCSKSQMAQEMGMPAFRVEKLLTQARPFSSRALREIWTDLLETDIALKSSPLQEKLVLEGLLLRLCQKSQ</sequence>
<evidence type="ECO:0000256" key="4">
    <source>
        <dbReference type="ARBA" id="ARBA00022695"/>
    </source>
</evidence>
<comment type="similarity">
    <text evidence="7">Belongs to the DNA polymerase HolA subunit family.</text>
</comment>
<accession>A0A932FY60</accession>